<name>A0ACC6M332_9BACI</name>
<dbReference type="Proteomes" id="UP001277972">
    <property type="component" value="Unassembled WGS sequence"/>
</dbReference>
<proteinExistence type="predicted"/>
<protein>
    <submittedName>
        <fullName evidence="1">BCCT family transporter</fullName>
    </submittedName>
</protein>
<accession>A0ACC6M332</accession>
<dbReference type="EMBL" id="JAWZSR010000002">
    <property type="protein sequence ID" value="MDX8045301.1"/>
    <property type="molecule type" value="Genomic_DNA"/>
</dbReference>
<keyword evidence="2" id="KW-1185">Reference proteome</keyword>
<comment type="caution">
    <text evidence="1">The sequence shown here is derived from an EMBL/GenBank/DDBJ whole genome shotgun (WGS) entry which is preliminary data.</text>
</comment>
<gene>
    <name evidence="1" type="ORF">SH601_04800</name>
</gene>
<organism evidence="1 2">
    <name type="scientific">Gracilibacillus pellucidus</name>
    <dbReference type="NCBI Taxonomy" id="3095368"/>
    <lineage>
        <taxon>Bacteria</taxon>
        <taxon>Bacillati</taxon>
        <taxon>Bacillota</taxon>
        <taxon>Bacilli</taxon>
        <taxon>Bacillales</taxon>
        <taxon>Bacillaceae</taxon>
        <taxon>Gracilibacillus</taxon>
    </lineage>
</organism>
<evidence type="ECO:0000313" key="2">
    <source>
        <dbReference type="Proteomes" id="UP001277972"/>
    </source>
</evidence>
<reference evidence="1" key="1">
    <citation type="submission" date="2023-11" db="EMBL/GenBank/DDBJ databases">
        <title>Gracilibacillus pellucida a moderately halophilic bacterium isolated from saline soil in Xinjiang province.</title>
        <authorList>
            <person name="Zhang Z."/>
            <person name="Tan F."/>
            <person name="Wang Y."/>
            <person name="Xia M."/>
        </authorList>
    </citation>
    <scope>NUCLEOTIDE SEQUENCE</scope>
    <source>
        <strain evidence="1">S3-1-1</strain>
    </source>
</reference>
<evidence type="ECO:0000313" key="1">
    <source>
        <dbReference type="EMBL" id="MDX8045301.1"/>
    </source>
</evidence>
<sequence>MKDKGSVFWISIVICAALVVWGAVNPDNLLFVTSSVTAFISDKFGWYYLITIMVVMVFCIFLIFSPISKLRLGKDNEKPEYSLKAWLSMLFSAGLGVGLVFYSTAEPISHAFSQSPSGAEGSDQAIKEALQYSFFHWGLHGWVAYAFVGLCLAYFKFYKGYPGLISSTLIPLLGEKLMKGWLGKLIDILAVIATVVGVASTLGFASAQVNSGLAFIFNTPETFWMQVLILAIATVLFIGSAWSGISKGIKTLSTTNMTILFSIAIILFAVGPTLYILEMFTNSLGGYITNFFSMSFSLSPLNEEGRSWIDIWTLFYWAWWISWAPFVGMFIARISRGRTVRELLLGVLFVPPVVCFIFFSVFGISAINLEQLGIDTISSYAVETTTFGVMQHYPLGTLMSIMTIVGVSIFFITSADSATFVLGMFSTYGSINPSNSIKVTWGLTLSAISAIIIYFGGVQSLQDMFLIAALPFSIVLYLMIVSFYKSAHLEVEKRRINKKRKNKRVDSI</sequence>